<dbReference type="GeneID" id="300080283"/>
<evidence type="ECO:0000313" key="3">
    <source>
        <dbReference type="Proteomes" id="UP001054897"/>
    </source>
</evidence>
<organism evidence="2 3">
    <name type="scientific">Ectopseudomonas hydrolytica</name>
    <dbReference type="NCBI Taxonomy" id="2493633"/>
    <lineage>
        <taxon>Bacteria</taxon>
        <taxon>Pseudomonadati</taxon>
        <taxon>Pseudomonadota</taxon>
        <taxon>Gammaproteobacteria</taxon>
        <taxon>Pseudomonadales</taxon>
        <taxon>Pseudomonadaceae</taxon>
        <taxon>Ectopseudomonas</taxon>
    </lineage>
</organism>
<evidence type="ECO:0000313" key="2">
    <source>
        <dbReference type="EMBL" id="USR40778.1"/>
    </source>
</evidence>
<dbReference type="EMBL" id="CP099397">
    <property type="protein sequence ID" value="USR40778.1"/>
    <property type="molecule type" value="Genomic_DNA"/>
</dbReference>
<dbReference type="RefSeq" id="WP_129483994.1">
    <property type="nucleotide sequence ID" value="NZ_CP099397.1"/>
</dbReference>
<feature type="transmembrane region" description="Helical" evidence="1">
    <location>
        <begin position="7"/>
        <end position="26"/>
    </location>
</feature>
<sequence>MKPIERAALIAGIAGLVAGCGLAWLFEGASVWFYVLGGAALAGGIFAAASKDIEAKQAAKSE</sequence>
<accession>A0ABY5AA85</accession>
<reference evidence="2" key="1">
    <citation type="submission" date="2022-06" db="EMBL/GenBank/DDBJ databases">
        <title>Complete genome of Pseudomonas hydrolytica DSWY01T.</title>
        <authorList>
            <person name="Jung J."/>
            <person name="Jeon C.O."/>
        </authorList>
    </citation>
    <scope>NUCLEOTIDE SEQUENCE</scope>
    <source>
        <strain evidence="2">DSWY01</strain>
    </source>
</reference>
<evidence type="ECO:0008006" key="4">
    <source>
        <dbReference type="Google" id="ProtNLM"/>
    </source>
</evidence>
<keyword evidence="1" id="KW-0472">Membrane</keyword>
<keyword evidence="1" id="KW-1133">Transmembrane helix</keyword>
<name>A0ABY5AA85_9GAMM</name>
<keyword evidence="1" id="KW-0812">Transmembrane</keyword>
<dbReference type="PROSITE" id="PS51257">
    <property type="entry name" value="PROKAR_LIPOPROTEIN"/>
    <property type="match status" value="1"/>
</dbReference>
<proteinExistence type="predicted"/>
<keyword evidence="3" id="KW-1185">Reference proteome</keyword>
<gene>
    <name evidence="2" type="ORF">L1F06_004860</name>
</gene>
<protein>
    <recommendedName>
        <fullName evidence="4">Lipoprotein</fullName>
    </recommendedName>
</protein>
<dbReference type="Proteomes" id="UP001054897">
    <property type="component" value="Chromosome"/>
</dbReference>
<evidence type="ECO:0000256" key="1">
    <source>
        <dbReference type="SAM" id="Phobius"/>
    </source>
</evidence>
<feature type="transmembrane region" description="Helical" evidence="1">
    <location>
        <begin position="32"/>
        <end position="50"/>
    </location>
</feature>